<keyword evidence="2" id="KW-1185">Reference proteome</keyword>
<organism evidence="1 2">
    <name type="scientific">Vicia faba</name>
    <name type="common">Broad bean</name>
    <name type="synonym">Faba vulgaris</name>
    <dbReference type="NCBI Taxonomy" id="3906"/>
    <lineage>
        <taxon>Eukaryota</taxon>
        <taxon>Viridiplantae</taxon>
        <taxon>Streptophyta</taxon>
        <taxon>Embryophyta</taxon>
        <taxon>Tracheophyta</taxon>
        <taxon>Spermatophyta</taxon>
        <taxon>Magnoliopsida</taxon>
        <taxon>eudicotyledons</taxon>
        <taxon>Gunneridae</taxon>
        <taxon>Pentapetalae</taxon>
        <taxon>rosids</taxon>
        <taxon>fabids</taxon>
        <taxon>Fabales</taxon>
        <taxon>Fabaceae</taxon>
        <taxon>Papilionoideae</taxon>
        <taxon>50 kb inversion clade</taxon>
        <taxon>NPAAA clade</taxon>
        <taxon>Hologalegina</taxon>
        <taxon>IRL clade</taxon>
        <taxon>Fabeae</taxon>
        <taxon>Vicia</taxon>
    </lineage>
</organism>
<evidence type="ECO:0000313" key="2">
    <source>
        <dbReference type="Proteomes" id="UP001157006"/>
    </source>
</evidence>
<proteinExistence type="predicted"/>
<protein>
    <submittedName>
        <fullName evidence="1">Uncharacterized protein</fullName>
    </submittedName>
</protein>
<evidence type="ECO:0000313" key="1">
    <source>
        <dbReference type="EMBL" id="CAI8609561.1"/>
    </source>
</evidence>
<sequence length="100" mass="10981">MVKFGIFLDNETSSLDSGKIDEKSISLVKVQLGDRSLEGVLINAGDNKDNQIPSSKGMFTTLLKISQECSQAIQELLKEVSFIKNHVLGKGIANNYDNHN</sequence>
<reference evidence="1 2" key="1">
    <citation type="submission" date="2023-01" db="EMBL/GenBank/DDBJ databases">
        <authorList>
            <person name="Kreplak J."/>
        </authorList>
    </citation>
    <scope>NUCLEOTIDE SEQUENCE [LARGE SCALE GENOMIC DNA]</scope>
</reference>
<gene>
    <name evidence="1" type="ORF">VFH_IV139160</name>
</gene>
<dbReference type="AlphaFoldDB" id="A0AAV1AI56"/>
<dbReference type="EMBL" id="OX451739">
    <property type="protein sequence ID" value="CAI8609561.1"/>
    <property type="molecule type" value="Genomic_DNA"/>
</dbReference>
<accession>A0AAV1AI56</accession>
<name>A0AAV1AI56_VICFA</name>
<dbReference type="Proteomes" id="UP001157006">
    <property type="component" value="Chromosome 4"/>
</dbReference>